<feature type="compositionally biased region" description="Pro residues" evidence="1">
    <location>
        <begin position="142"/>
        <end position="153"/>
    </location>
</feature>
<gene>
    <name evidence="3" type="ORF">M501DRAFT_999272</name>
</gene>
<comment type="caution">
    <text evidence="3">The sequence shown here is derived from an EMBL/GenBank/DDBJ whole genome shotgun (WGS) entry which is preliminary data.</text>
</comment>
<feature type="region of interest" description="Disordered" evidence="1">
    <location>
        <begin position="136"/>
        <end position="159"/>
    </location>
</feature>
<reference evidence="3" key="1">
    <citation type="journal article" date="2020" name="Stud. Mycol.">
        <title>101 Dothideomycetes genomes: a test case for predicting lifestyles and emergence of pathogens.</title>
        <authorList>
            <person name="Haridas S."/>
            <person name="Albert R."/>
            <person name="Binder M."/>
            <person name="Bloem J."/>
            <person name="Labutti K."/>
            <person name="Salamov A."/>
            <person name="Andreopoulos B."/>
            <person name="Baker S."/>
            <person name="Barry K."/>
            <person name="Bills G."/>
            <person name="Bluhm B."/>
            <person name="Cannon C."/>
            <person name="Castanera R."/>
            <person name="Culley D."/>
            <person name="Daum C."/>
            <person name="Ezra D."/>
            <person name="Gonzalez J."/>
            <person name="Henrissat B."/>
            <person name="Kuo A."/>
            <person name="Liang C."/>
            <person name="Lipzen A."/>
            <person name="Lutzoni F."/>
            <person name="Magnuson J."/>
            <person name="Mondo S."/>
            <person name="Nolan M."/>
            <person name="Ohm R."/>
            <person name="Pangilinan J."/>
            <person name="Park H.-J."/>
            <person name="Ramirez L."/>
            <person name="Alfaro M."/>
            <person name="Sun H."/>
            <person name="Tritt A."/>
            <person name="Yoshinaga Y."/>
            <person name="Zwiers L.-H."/>
            <person name="Turgeon B."/>
            <person name="Goodwin S."/>
            <person name="Spatafora J."/>
            <person name="Crous P."/>
            <person name="Grigoriev I."/>
        </authorList>
    </citation>
    <scope>NUCLEOTIDE SEQUENCE</scope>
    <source>
        <strain evidence="3">CBS 101060</strain>
    </source>
</reference>
<sequence>MKDRRQLQNQNLTPNPPQPHSAQDAQPPVAAKHPRIDPPSWSSILIAIEQQKRVSTLQSTREPYATSFSLKDHPLELYTSDTPRFKTVRSIIVQIPSEESASPTASSSIFSTSDKPFHTTIAPQSPKTIEYHVPKPHVHPPVSDPGSPPPLPTRPFKHPHSPNLPQKFFRSIRDDSLLLYLVMAFILCCALYLYNICNGARRRYWRKKKGSGMGFG</sequence>
<proteinExistence type="predicted"/>
<evidence type="ECO:0000313" key="4">
    <source>
        <dbReference type="Proteomes" id="UP000799429"/>
    </source>
</evidence>
<feature type="region of interest" description="Disordered" evidence="1">
    <location>
        <begin position="1"/>
        <end position="38"/>
    </location>
</feature>
<keyword evidence="2" id="KW-0812">Transmembrane</keyword>
<evidence type="ECO:0000256" key="2">
    <source>
        <dbReference type="SAM" id="Phobius"/>
    </source>
</evidence>
<evidence type="ECO:0000256" key="1">
    <source>
        <dbReference type="SAM" id="MobiDB-lite"/>
    </source>
</evidence>
<keyword evidence="4" id="KW-1185">Reference proteome</keyword>
<accession>A0A9P4S311</accession>
<protein>
    <submittedName>
        <fullName evidence="3">Uncharacterized protein</fullName>
    </submittedName>
</protein>
<dbReference type="EMBL" id="MU006110">
    <property type="protein sequence ID" value="KAF2835239.1"/>
    <property type="molecule type" value="Genomic_DNA"/>
</dbReference>
<name>A0A9P4S311_9PEZI</name>
<keyword evidence="2" id="KW-0472">Membrane</keyword>
<keyword evidence="2" id="KW-1133">Transmembrane helix</keyword>
<dbReference type="AlphaFoldDB" id="A0A9P4S311"/>
<organism evidence="3 4">
    <name type="scientific">Patellaria atrata CBS 101060</name>
    <dbReference type="NCBI Taxonomy" id="1346257"/>
    <lineage>
        <taxon>Eukaryota</taxon>
        <taxon>Fungi</taxon>
        <taxon>Dikarya</taxon>
        <taxon>Ascomycota</taxon>
        <taxon>Pezizomycotina</taxon>
        <taxon>Dothideomycetes</taxon>
        <taxon>Dothideomycetes incertae sedis</taxon>
        <taxon>Patellariales</taxon>
        <taxon>Patellariaceae</taxon>
        <taxon>Patellaria</taxon>
    </lineage>
</organism>
<dbReference type="Proteomes" id="UP000799429">
    <property type="component" value="Unassembled WGS sequence"/>
</dbReference>
<feature type="transmembrane region" description="Helical" evidence="2">
    <location>
        <begin position="177"/>
        <end position="197"/>
    </location>
</feature>
<evidence type="ECO:0000313" key="3">
    <source>
        <dbReference type="EMBL" id="KAF2835239.1"/>
    </source>
</evidence>